<accession>A0AA88LAB0</accession>
<keyword evidence="4 11" id="KW-0808">Transferase</keyword>
<dbReference type="Proteomes" id="UP001187531">
    <property type="component" value="Unassembled WGS sequence"/>
</dbReference>
<evidence type="ECO:0000256" key="10">
    <source>
        <dbReference type="PROSITE-ProRule" id="PRU00175"/>
    </source>
</evidence>
<dbReference type="Pfam" id="PF00097">
    <property type="entry name" value="zf-C3HC4"/>
    <property type="match status" value="1"/>
</dbReference>
<dbReference type="InterPro" id="IPR017907">
    <property type="entry name" value="Znf_RING_CS"/>
</dbReference>
<dbReference type="InterPro" id="IPR033509">
    <property type="entry name" value="RNF146"/>
</dbReference>
<evidence type="ECO:0000256" key="9">
    <source>
        <dbReference type="ARBA" id="ARBA00022833"/>
    </source>
</evidence>
<dbReference type="InterPro" id="IPR013083">
    <property type="entry name" value="Znf_RING/FYVE/PHD"/>
</dbReference>
<feature type="domain" description="RING-type" evidence="13">
    <location>
        <begin position="5"/>
        <end position="44"/>
    </location>
</feature>
<evidence type="ECO:0000256" key="8">
    <source>
        <dbReference type="ARBA" id="ARBA00022786"/>
    </source>
</evidence>
<comment type="catalytic activity">
    <reaction evidence="1 11">
        <text>S-ubiquitinyl-[E2 ubiquitin-conjugating enzyme]-L-cysteine + [acceptor protein]-L-lysine = [E2 ubiquitin-conjugating enzyme]-L-cysteine + N(6)-ubiquitinyl-[acceptor protein]-L-lysine.</text>
        <dbReference type="EC" id="2.3.2.27"/>
    </reaction>
</comment>
<evidence type="ECO:0000256" key="6">
    <source>
        <dbReference type="ARBA" id="ARBA00022723"/>
    </source>
</evidence>
<dbReference type="Pfam" id="PF02825">
    <property type="entry name" value="WWE"/>
    <property type="match status" value="1"/>
</dbReference>
<dbReference type="PROSITE" id="PS50918">
    <property type="entry name" value="WWE"/>
    <property type="match status" value="1"/>
</dbReference>
<dbReference type="CDD" id="cd16546">
    <property type="entry name" value="RING-HC_RNF146"/>
    <property type="match status" value="1"/>
</dbReference>
<proteinExistence type="predicted"/>
<evidence type="ECO:0000256" key="5">
    <source>
        <dbReference type="ARBA" id="ARBA00022687"/>
    </source>
</evidence>
<comment type="PTM">
    <text evidence="11">Ubiquitinated; autoubiquitinated.</text>
</comment>
<comment type="pathway">
    <text evidence="11">Protein modification; protein ubiquitination.</text>
</comment>
<protein>
    <recommendedName>
        <fullName evidence="11">E3 ubiquitin-protein ligase</fullName>
        <ecNumber evidence="11">2.3.2.27</ecNumber>
    </recommendedName>
</protein>
<dbReference type="GO" id="GO:0008270">
    <property type="term" value="F:zinc ion binding"/>
    <property type="evidence" value="ECO:0007669"/>
    <property type="project" value="UniProtKB-UniRule"/>
</dbReference>
<dbReference type="InterPro" id="IPR018123">
    <property type="entry name" value="WWE-dom_subgr"/>
</dbReference>
<dbReference type="PROSITE" id="PS50089">
    <property type="entry name" value="ZF_RING_2"/>
    <property type="match status" value="1"/>
</dbReference>
<dbReference type="InterPro" id="IPR018957">
    <property type="entry name" value="Znf_C3HC4_RING-type"/>
</dbReference>
<reference evidence="15" key="1">
    <citation type="submission" date="2023-07" db="EMBL/GenBank/DDBJ databases">
        <title>Chromosome-level genome assembly of Artemia franciscana.</title>
        <authorList>
            <person name="Jo E."/>
        </authorList>
    </citation>
    <scope>NUCLEOTIDE SEQUENCE</scope>
    <source>
        <tissue evidence="15">Whole body</tissue>
    </source>
</reference>
<dbReference type="GO" id="GO:0072572">
    <property type="term" value="F:poly-ADP-D-ribose binding"/>
    <property type="evidence" value="ECO:0007669"/>
    <property type="project" value="UniProtKB-UniRule"/>
</dbReference>
<dbReference type="EMBL" id="JAVRJZ010000005">
    <property type="protein sequence ID" value="KAK2723027.1"/>
    <property type="molecule type" value="Genomic_DNA"/>
</dbReference>
<dbReference type="InterPro" id="IPR037197">
    <property type="entry name" value="WWE_dom_sf"/>
</dbReference>
<dbReference type="InterPro" id="IPR044110">
    <property type="entry name" value="RING-HC_RNF146"/>
</dbReference>
<keyword evidence="5" id="KW-0879">Wnt signaling pathway</keyword>
<dbReference type="InterPro" id="IPR004170">
    <property type="entry name" value="WWE_dom"/>
</dbReference>
<keyword evidence="8 11" id="KW-0833">Ubl conjugation pathway</keyword>
<dbReference type="SUPFAM" id="SSF57850">
    <property type="entry name" value="RING/U-box"/>
    <property type="match status" value="1"/>
</dbReference>
<dbReference type="PANTHER" id="PTHR13417">
    <property type="entry name" value="E3 UBIQUITIN-PROTEIN LIGASE RNF146"/>
    <property type="match status" value="1"/>
</dbReference>
<evidence type="ECO:0000256" key="12">
    <source>
        <dbReference type="SAM" id="MobiDB-lite"/>
    </source>
</evidence>
<dbReference type="PROSITE" id="PS00518">
    <property type="entry name" value="ZF_RING_1"/>
    <property type="match status" value="1"/>
</dbReference>
<comment type="subcellular location">
    <subcellularLocation>
        <location evidence="2 11">Cytoplasm</location>
        <location evidence="2 11">Cytosol</location>
    </subcellularLocation>
</comment>
<comment type="function">
    <text evidence="11">E3 ubiquitin-protein ligase that specifically binds poly-ADP-ribosylated proteins and mediates their ubiquitination and subsequent degradation.</text>
</comment>
<dbReference type="GO" id="GO:0006511">
    <property type="term" value="P:ubiquitin-dependent protein catabolic process"/>
    <property type="evidence" value="ECO:0007669"/>
    <property type="project" value="UniProtKB-UniRule"/>
</dbReference>
<dbReference type="GO" id="GO:0005829">
    <property type="term" value="C:cytosol"/>
    <property type="evidence" value="ECO:0007669"/>
    <property type="project" value="UniProtKB-SubCell"/>
</dbReference>
<organism evidence="15 16">
    <name type="scientific">Artemia franciscana</name>
    <name type="common">Brine shrimp</name>
    <name type="synonym">Artemia sanfranciscana</name>
    <dbReference type="NCBI Taxonomy" id="6661"/>
    <lineage>
        <taxon>Eukaryota</taxon>
        <taxon>Metazoa</taxon>
        <taxon>Ecdysozoa</taxon>
        <taxon>Arthropoda</taxon>
        <taxon>Crustacea</taxon>
        <taxon>Branchiopoda</taxon>
        <taxon>Anostraca</taxon>
        <taxon>Artemiidae</taxon>
        <taxon>Artemia</taxon>
    </lineage>
</organism>
<keyword evidence="9 11" id="KW-0862">Zinc</keyword>
<dbReference type="EMBL" id="JAVRJZ010000005">
    <property type="protein sequence ID" value="KAK2723026.1"/>
    <property type="molecule type" value="Genomic_DNA"/>
</dbReference>
<dbReference type="SMART" id="SM00678">
    <property type="entry name" value="WWE"/>
    <property type="match status" value="1"/>
</dbReference>
<keyword evidence="7 10" id="KW-0863">Zinc-finger</keyword>
<dbReference type="SUPFAM" id="SSF117839">
    <property type="entry name" value="WWE domain"/>
    <property type="match status" value="1"/>
</dbReference>
<evidence type="ECO:0000256" key="2">
    <source>
        <dbReference type="ARBA" id="ARBA00004514"/>
    </source>
</evidence>
<dbReference type="GO" id="GO:0051865">
    <property type="term" value="P:protein autoubiquitination"/>
    <property type="evidence" value="ECO:0007669"/>
    <property type="project" value="UniProtKB-UniRule"/>
</dbReference>
<comment type="domain">
    <text evidence="11">The WWE domain mediates non-covalent poly(ADP-ribose)-binding.</text>
</comment>
<evidence type="ECO:0000256" key="3">
    <source>
        <dbReference type="ARBA" id="ARBA00022490"/>
    </source>
</evidence>
<keyword evidence="16" id="KW-1185">Reference proteome</keyword>
<feature type="domain" description="WWE" evidence="14">
    <location>
        <begin position="61"/>
        <end position="137"/>
    </location>
</feature>
<keyword evidence="6 11" id="KW-0479">Metal-binding</keyword>
<dbReference type="SMART" id="SM00184">
    <property type="entry name" value="RING"/>
    <property type="match status" value="1"/>
</dbReference>
<evidence type="ECO:0000259" key="13">
    <source>
        <dbReference type="PROSITE" id="PS50089"/>
    </source>
</evidence>
<feature type="region of interest" description="Disordered" evidence="12">
    <location>
        <begin position="151"/>
        <end position="176"/>
    </location>
</feature>
<comment type="caution">
    <text evidence="15">The sequence shown here is derived from an EMBL/GenBank/DDBJ whole genome shotgun (WGS) entry which is preliminary data.</text>
</comment>
<evidence type="ECO:0000256" key="1">
    <source>
        <dbReference type="ARBA" id="ARBA00000900"/>
    </source>
</evidence>
<dbReference type="PANTHER" id="PTHR13417:SF2">
    <property type="entry name" value="E3 UBIQUITIN-PROTEIN LIGASE RNF146"/>
    <property type="match status" value="1"/>
</dbReference>
<evidence type="ECO:0000256" key="4">
    <source>
        <dbReference type="ARBA" id="ARBA00022679"/>
    </source>
</evidence>
<keyword evidence="3 11" id="KW-0963">Cytoplasm</keyword>
<gene>
    <name evidence="15" type="ORF">QYM36_003276</name>
</gene>
<dbReference type="GO" id="GO:0061630">
    <property type="term" value="F:ubiquitin protein ligase activity"/>
    <property type="evidence" value="ECO:0007669"/>
    <property type="project" value="UniProtKB-UniRule"/>
</dbReference>
<dbReference type="GO" id="GO:0016055">
    <property type="term" value="P:Wnt signaling pathway"/>
    <property type="evidence" value="ECO:0007669"/>
    <property type="project" value="UniProtKB-KW"/>
</dbReference>
<evidence type="ECO:0000313" key="16">
    <source>
        <dbReference type="Proteomes" id="UP001187531"/>
    </source>
</evidence>
<sequence length="235" mass="26431">MSDECPVCLLPCSHPVELPCNHTFCFLCIKGVAYSAQRKCPMCRTPFPREILKNPKVINHEEIARIASEGDGYIWYYEGSNGWWQYDHRTNQEIEAAFSCNRSSCEVLIAGFIYKVDFEEMVQFRVHGPGRKRRIKRDLVSASKKGVAGLLLNPSQDEKNSDTSDSEEEESGEAAGRVARALTLTALVNLYEERIHSIRNDMEQLSLRLSRLGIHTSSFVSDVAPVNGSTPTQES</sequence>
<dbReference type="Gene3D" id="3.30.720.50">
    <property type="match status" value="1"/>
</dbReference>
<dbReference type="Gene3D" id="3.30.40.10">
    <property type="entry name" value="Zinc/RING finger domain, C3HC4 (zinc finger)"/>
    <property type="match status" value="1"/>
</dbReference>
<evidence type="ECO:0000256" key="11">
    <source>
        <dbReference type="RuleBase" id="RU367115"/>
    </source>
</evidence>
<name>A0AA88LAB0_ARTSF</name>
<evidence type="ECO:0000259" key="14">
    <source>
        <dbReference type="PROSITE" id="PS50918"/>
    </source>
</evidence>
<dbReference type="InterPro" id="IPR001841">
    <property type="entry name" value="Znf_RING"/>
</dbReference>
<evidence type="ECO:0000256" key="7">
    <source>
        <dbReference type="ARBA" id="ARBA00022771"/>
    </source>
</evidence>
<dbReference type="EC" id="2.3.2.27" evidence="11"/>
<evidence type="ECO:0000313" key="15">
    <source>
        <dbReference type="EMBL" id="KAK2723027.1"/>
    </source>
</evidence>
<dbReference type="GO" id="GO:0005634">
    <property type="term" value="C:nucleus"/>
    <property type="evidence" value="ECO:0007669"/>
    <property type="project" value="TreeGrafter"/>
</dbReference>
<dbReference type="AlphaFoldDB" id="A0AA88LAB0"/>